<dbReference type="PANTHER" id="PTHR33204">
    <property type="entry name" value="TRANSCRIPTIONAL REGULATOR, MARR FAMILY"/>
    <property type="match status" value="1"/>
</dbReference>
<evidence type="ECO:0000256" key="1">
    <source>
        <dbReference type="ARBA" id="ARBA00023015"/>
    </source>
</evidence>
<dbReference type="GO" id="GO:0003677">
    <property type="term" value="F:DNA binding"/>
    <property type="evidence" value="ECO:0007669"/>
    <property type="project" value="UniProtKB-KW"/>
</dbReference>
<evidence type="ECO:0000313" key="6">
    <source>
        <dbReference type="Proteomes" id="UP000193335"/>
    </source>
</evidence>
<keyword evidence="3" id="KW-0804">Transcription</keyword>
<dbReference type="SUPFAM" id="SSF46785">
    <property type="entry name" value="Winged helix' DNA-binding domain"/>
    <property type="match status" value="1"/>
</dbReference>
<dbReference type="Proteomes" id="UP000193335">
    <property type="component" value="Unassembled WGS sequence"/>
</dbReference>
<dbReference type="PANTHER" id="PTHR33204:SF29">
    <property type="entry name" value="TRANSCRIPTIONAL REGULATOR"/>
    <property type="match status" value="1"/>
</dbReference>
<evidence type="ECO:0000256" key="3">
    <source>
        <dbReference type="ARBA" id="ARBA00023163"/>
    </source>
</evidence>
<reference evidence="5 6" key="1">
    <citation type="submission" date="2017-03" db="EMBL/GenBank/DDBJ databases">
        <title>Whole genome sequences of fourteen strains of Bradyrhizobium canariense and one strain of Bradyrhizobium japonicum isolated from Lupinus (Papilionoideae: Genisteae) species in Algeria.</title>
        <authorList>
            <person name="Crovadore J."/>
            <person name="Chekireb D."/>
            <person name="Brachmann A."/>
            <person name="Chablais R."/>
            <person name="Cochard B."/>
            <person name="Lefort F."/>
        </authorList>
    </citation>
    <scope>NUCLEOTIDE SEQUENCE [LARGE SCALE GENOMIC DNA]</scope>
    <source>
        <strain evidence="5 6">UBMA197</strain>
    </source>
</reference>
<comment type="caution">
    <text evidence="5">The sequence shown here is derived from an EMBL/GenBank/DDBJ whole genome shotgun (WGS) entry which is preliminary data.</text>
</comment>
<keyword evidence="1" id="KW-0805">Transcription regulation</keyword>
<keyword evidence="2" id="KW-0238">DNA-binding</keyword>
<proteinExistence type="predicted"/>
<dbReference type="InterPro" id="IPR036388">
    <property type="entry name" value="WH-like_DNA-bd_sf"/>
</dbReference>
<dbReference type="EMBL" id="NAFL01000287">
    <property type="protein sequence ID" value="OSJ21581.1"/>
    <property type="molecule type" value="Genomic_DNA"/>
</dbReference>
<dbReference type="InterPro" id="IPR002577">
    <property type="entry name" value="HTH_HxlR"/>
</dbReference>
<name>A0A1Y2JAA9_BRAJP</name>
<dbReference type="AlphaFoldDB" id="A0A1Y2JAA9"/>
<evidence type="ECO:0000313" key="5">
    <source>
        <dbReference type="EMBL" id="OSJ21581.1"/>
    </source>
</evidence>
<evidence type="ECO:0000256" key="2">
    <source>
        <dbReference type="ARBA" id="ARBA00023125"/>
    </source>
</evidence>
<organism evidence="5 6">
    <name type="scientific">Bradyrhizobium japonicum</name>
    <dbReference type="NCBI Taxonomy" id="375"/>
    <lineage>
        <taxon>Bacteria</taxon>
        <taxon>Pseudomonadati</taxon>
        <taxon>Pseudomonadota</taxon>
        <taxon>Alphaproteobacteria</taxon>
        <taxon>Hyphomicrobiales</taxon>
        <taxon>Nitrobacteraceae</taxon>
        <taxon>Bradyrhizobium</taxon>
    </lineage>
</organism>
<dbReference type="Pfam" id="PF01638">
    <property type="entry name" value="HxlR"/>
    <property type="match status" value="1"/>
</dbReference>
<sequence length="138" mass="15577">MQKLGSKTYDCAVGCPVEATLDLIDGKWKGVILYHLLDDTIRFNELKRRLSRITQRMLTRQLRELEADGLIHREIYAEVPPRVEYSLTALGRSLEPVVRMLWTWGNQYLATEAARAGAVNGAVSLSPRVRRSLPAGRA</sequence>
<gene>
    <name evidence="5" type="ORF">BSZ19_50230</name>
</gene>
<feature type="domain" description="HTH hxlR-type" evidence="4">
    <location>
        <begin position="15"/>
        <end position="113"/>
    </location>
</feature>
<evidence type="ECO:0000259" key="4">
    <source>
        <dbReference type="PROSITE" id="PS51118"/>
    </source>
</evidence>
<accession>A0A1Y2JAA9</accession>
<dbReference type="PROSITE" id="PS51118">
    <property type="entry name" value="HTH_HXLR"/>
    <property type="match status" value="1"/>
</dbReference>
<dbReference type="RefSeq" id="WP_080583959.1">
    <property type="nucleotide sequence ID" value="NZ_JALJYT010000001.1"/>
</dbReference>
<dbReference type="InterPro" id="IPR036390">
    <property type="entry name" value="WH_DNA-bd_sf"/>
</dbReference>
<dbReference type="Gene3D" id="1.10.10.10">
    <property type="entry name" value="Winged helix-like DNA-binding domain superfamily/Winged helix DNA-binding domain"/>
    <property type="match status" value="1"/>
</dbReference>
<protein>
    <submittedName>
        <fullName evidence="5">Transcriptional regulator</fullName>
    </submittedName>
</protein>